<feature type="domain" description="SGNH hydrolase-type esterase" evidence="1">
    <location>
        <begin position="28"/>
        <end position="200"/>
    </location>
</feature>
<keyword evidence="2" id="KW-0378">Hydrolase</keyword>
<dbReference type="InterPro" id="IPR036514">
    <property type="entry name" value="SGNH_hydro_sf"/>
</dbReference>
<dbReference type="EMBL" id="SNRY01000033">
    <property type="protein sequence ID" value="KAA6350136.1"/>
    <property type="molecule type" value="Genomic_DNA"/>
</dbReference>
<proteinExistence type="predicted"/>
<name>A0A5J4SV95_9ZZZZ</name>
<dbReference type="CDD" id="cd01834">
    <property type="entry name" value="SGNH_hydrolase_like_2"/>
    <property type="match status" value="1"/>
</dbReference>
<dbReference type="PANTHER" id="PTHR30383">
    <property type="entry name" value="THIOESTERASE 1/PROTEASE 1/LYSOPHOSPHOLIPASE L1"/>
    <property type="match status" value="1"/>
</dbReference>
<dbReference type="Gene3D" id="3.40.50.1110">
    <property type="entry name" value="SGNH hydrolase"/>
    <property type="match status" value="1"/>
</dbReference>
<dbReference type="SUPFAM" id="SSF52266">
    <property type="entry name" value="SGNH hydrolase"/>
    <property type="match status" value="1"/>
</dbReference>
<comment type="caution">
    <text evidence="2">The sequence shown here is derived from an EMBL/GenBank/DDBJ whole genome shotgun (WGS) entry which is preliminary data.</text>
</comment>
<evidence type="ECO:0000259" key="1">
    <source>
        <dbReference type="Pfam" id="PF13472"/>
    </source>
</evidence>
<gene>
    <name evidence="2" type="ORF">EZS27_002499</name>
</gene>
<dbReference type="Pfam" id="PF13472">
    <property type="entry name" value="Lipase_GDSL_2"/>
    <property type="match status" value="1"/>
</dbReference>
<dbReference type="PANTHER" id="PTHR30383:SF5">
    <property type="entry name" value="SGNH HYDROLASE-TYPE ESTERASE DOMAIN-CONTAINING PROTEIN"/>
    <property type="match status" value="1"/>
</dbReference>
<dbReference type="GO" id="GO:0004622">
    <property type="term" value="F:phosphatidylcholine lysophospholipase activity"/>
    <property type="evidence" value="ECO:0007669"/>
    <property type="project" value="TreeGrafter"/>
</dbReference>
<dbReference type="InterPro" id="IPR013830">
    <property type="entry name" value="SGNH_hydro"/>
</dbReference>
<dbReference type="GO" id="GO:0046555">
    <property type="term" value="F:acetylxylan esterase activity"/>
    <property type="evidence" value="ECO:0007669"/>
    <property type="project" value="UniProtKB-EC"/>
</dbReference>
<dbReference type="AlphaFoldDB" id="A0A5J4SV95"/>
<organism evidence="2">
    <name type="scientific">termite gut metagenome</name>
    <dbReference type="NCBI Taxonomy" id="433724"/>
    <lineage>
        <taxon>unclassified sequences</taxon>
        <taxon>metagenomes</taxon>
        <taxon>organismal metagenomes</taxon>
    </lineage>
</organism>
<dbReference type="EC" id="3.1.1.72" evidence="2"/>
<reference evidence="2" key="1">
    <citation type="submission" date="2019-03" db="EMBL/GenBank/DDBJ databases">
        <title>Single cell metagenomics reveals metabolic interactions within the superorganism composed of flagellate Streblomastix strix and complex community of Bacteroidetes bacteria on its surface.</title>
        <authorList>
            <person name="Treitli S.C."/>
            <person name="Kolisko M."/>
            <person name="Husnik F."/>
            <person name="Keeling P."/>
            <person name="Hampl V."/>
        </authorList>
    </citation>
    <scope>NUCLEOTIDE SEQUENCE</scope>
    <source>
        <strain evidence="2">STM</strain>
    </source>
</reference>
<accession>A0A5J4SV95</accession>
<sequence>MVLLSVMMCQWNVVDAQLLIKDGETVAFMGNSITAQGWKQGGYVRLIVSALESVGIKITPIPAGISGNKSNDMLARLDKDILSKHPDWMTLSCGVNDVWHGERGVELEDYKKNITEIVDHAITGNVKVILLTATVIGEEDNNNNRKLAGYNNFLRQLAKERGLPLADLNADFQEILGKMETTPESRYLTSDGVHMKPEGNVLMAKGCLRAMGFTDEQIKKGLEEKVF</sequence>
<dbReference type="InterPro" id="IPR051532">
    <property type="entry name" value="Ester_Hydrolysis_Enzymes"/>
</dbReference>
<protein>
    <submittedName>
        <fullName evidence="2">Acetylxylan esterase</fullName>
        <ecNumber evidence="2">3.1.1.72</ecNumber>
    </submittedName>
</protein>
<evidence type="ECO:0000313" key="2">
    <source>
        <dbReference type="EMBL" id="KAA6350136.1"/>
    </source>
</evidence>